<accession>A0A0D5ZCP8</accession>
<dbReference type="EMBL" id="CP002214">
    <property type="protein sequence ID" value="AKA44332.1"/>
    <property type="molecule type" value="Genomic_DNA"/>
</dbReference>
<name>A0A0D5ZCP8_PAEPS</name>
<dbReference type="AlphaFoldDB" id="A0A0D5ZCP8"/>
<protein>
    <submittedName>
        <fullName evidence="1">Uncharacterized protein</fullName>
    </submittedName>
</protein>
<dbReference type="Proteomes" id="UP000006868">
    <property type="component" value="Plasmid pSC2"/>
</dbReference>
<evidence type="ECO:0000313" key="1">
    <source>
        <dbReference type="EMBL" id="AKA44332.1"/>
    </source>
</evidence>
<evidence type="ECO:0000313" key="2">
    <source>
        <dbReference type="Proteomes" id="UP000006868"/>
    </source>
</evidence>
<dbReference type="PATRIC" id="fig|886882.15.peg.5419"/>
<proteinExistence type="predicted"/>
<dbReference type="HOGENOM" id="CLU_2451846_0_0_9"/>
<organism evidence="1 2">
    <name type="scientific">Paenibacillus polymyxa (strain SC2)</name>
    <name type="common">Bacillus polymyxa</name>
    <dbReference type="NCBI Taxonomy" id="886882"/>
    <lineage>
        <taxon>Bacteria</taxon>
        <taxon>Bacillati</taxon>
        <taxon>Bacillota</taxon>
        <taxon>Bacilli</taxon>
        <taxon>Bacillales</taxon>
        <taxon>Paenibacillaceae</taxon>
        <taxon>Paenibacillus</taxon>
    </lineage>
</organism>
<keyword evidence="1" id="KW-0614">Plasmid</keyword>
<sequence>MNNASIANPALHQFKIQSVGRLSLLIQTWILPQDQFDFSPWEECHSYLSISKMPFWGGFYPKTRVVLSKIYLYTSSSRRGEPAKERRLI</sequence>
<reference evidence="1 2" key="1">
    <citation type="journal article" date="2011" name="J. Bacteriol.">
        <title>Complete genome sequence of Paenibacillus polymyxa SC2, a strain of plant growth-promoting Rhizobacterium with broad-spectrum antimicrobial activity.</title>
        <authorList>
            <person name="Ma M."/>
            <person name="Wang C."/>
            <person name="Ding Y."/>
            <person name="Li L."/>
            <person name="Shen D."/>
            <person name="Jiang X."/>
            <person name="Guan D."/>
            <person name="Cao F."/>
            <person name="Chen H."/>
            <person name="Feng R."/>
            <person name="Wang X."/>
            <person name="Ge Y."/>
            <person name="Yao L."/>
            <person name="Bing X."/>
            <person name="Yang X."/>
            <person name="Li J."/>
            <person name="Du B."/>
        </authorList>
    </citation>
    <scope>NUCLEOTIDE SEQUENCE [LARGE SCALE GENOMIC DNA]</scope>
    <source>
        <strain evidence="1 2">SC2</strain>
        <plasmid evidence="2">pSC2</plasmid>
    </source>
</reference>
<geneLocation type="plasmid" evidence="1 2">
    <name>pSC2</name>
</geneLocation>
<dbReference type="KEGG" id="ppm:PPSC2_25560"/>
<gene>
    <name evidence="1" type="ORF">PPSC2_25560</name>
</gene>